<feature type="transmembrane region" description="Helical" evidence="1">
    <location>
        <begin position="151"/>
        <end position="169"/>
    </location>
</feature>
<feature type="transmembrane region" description="Helical" evidence="1">
    <location>
        <begin position="18"/>
        <end position="41"/>
    </location>
</feature>
<feature type="transmembrane region" description="Helical" evidence="1">
    <location>
        <begin position="72"/>
        <end position="92"/>
    </location>
</feature>
<evidence type="ECO:0000256" key="1">
    <source>
        <dbReference type="SAM" id="Phobius"/>
    </source>
</evidence>
<dbReference type="STRING" id="1005945.SAMN05216561_12720"/>
<keyword evidence="1" id="KW-0472">Membrane</keyword>
<evidence type="ECO:0000313" key="2">
    <source>
        <dbReference type="EMBL" id="SFJ36618.1"/>
    </source>
</evidence>
<keyword evidence="3" id="KW-1185">Reference proteome</keyword>
<dbReference type="EMBL" id="FOQG01000027">
    <property type="protein sequence ID" value="SFJ36618.1"/>
    <property type="molecule type" value="Genomic_DNA"/>
</dbReference>
<keyword evidence="1" id="KW-0812">Transmembrane</keyword>
<reference evidence="2 3" key="1">
    <citation type="submission" date="2016-10" db="EMBL/GenBank/DDBJ databases">
        <authorList>
            <person name="de Groot N.N."/>
        </authorList>
    </citation>
    <scope>NUCLEOTIDE SEQUENCE [LARGE SCALE GENOMIC DNA]</scope>
    <source>
        <strain evidence="2 3">CGMCC 1.11156</strain>
    </source>
</reference>
<gene>
    <name evidence="2" type="ORF">SAMN05216561_12720</name>
</gene>
<dbReference type="AlphaFoldDB" id="A0A1I3QRB0"/>
<sequence length="177" mass="18628">MRVGAVDDRLERSSGRPAVAQAAAVLALCTAIGAGCGWLWFTIWDPPVGVVFEGMWYLDEQGLRDEFTATGWFVVVAAVAGLLLGLVCALALSRSELVTLGALLVGVALATYLMWQVGLLLGPDDPRELAKAAADGDRLPGQIEVSGRSPFLVLPGTALAALAITYATVPRRIRTHG</sequence>
<evidence type="ECO:0000313" key="3">
    <source>
        <dbReference type="Proteomes" id="UP000198649"/>
    </source>
</evidence>
<organism evidence="2 3">
    <name type="scientific">Nocardioides psychrotolerans</name>
    <dbReference type="NCBI Taxonomy" id="1005945"/>
    <lineage>
        <taxon>Bacteria</taxon>
        <taxon>Bacillati</taxon>
        <taxon>Actinomycetota</taxon>
        <taxon>Actinomycetes</taxon>
        <taxon>Propionibacteriales</taxon>
        <taxon>Nocardioidaceae</taxon>
        <taxon>Nocardioides</taxon>
    </lineage>
</organism>
<feature type="transmembrane region" description="Helical" evidence="1">
    <location>
        <begin position="97"/>
        <end position="115"/>
    </location>
</feature>
<keyword evidence="1" id="KW-1133">Transmembrane helix</keyword>
<proteinExistence type="predicted"/>
<accession>A0A1I3QRB0</accession>
<protein>
    <submittedName>
        <fullName evidence="2">Uncharacterized protein</fullName>
    </submittedName>
</protein>
<name>A0A1I3QRB0_9ACTN</name>
<dbReference type="Proteomes" id="UP000198649">
    <property type="component" value="Unassembled WGS sequence"/>
</dbReference>